<protein>
    <submittedName>
        <fullName evidence="9">Glycoside hydrolase</fullName>
    </submittedName>
</protein>
<dbReference type="Gene3D" id="2.115.10.20">
    <property type="entry name" value="Glycosyl hydrolase domain, family 43"/>
    <property type="match status" value="1"/>
</dbReference>
<evidence type="ECO:0000256" key="6">
    <source>
        <dbReference type="SAM" id="SignalP"/>
    </source>
</evidence>
<evidence type="ECO:0000256" key="5">
    <source>
        <dbReference type="SAM" id="Phobius"/>
    </source>
</evidence>
<evidence type="ECO:0000256" key="1">
    <source>
        <dbReference type="ARBA" id="ARBA00009865"/>
    </source>
</evidence>
<gene>
    <name evidence="9" type="ORF">ABS642_16135</name>
</gene>
<dbReference type="RefSeq" id="WP_350350910.1">
    <property type="nucleotide sequence ID" value="NZ_CP158357.1"/>
</dbReference>
<dbReference type="SUPFAM" id="SSF50370">
    <property type="entry name" value="Ricin B-like lectins"/>
    <property type="match status" value="1"/>
</dbReference>
<dbReference type="Gene3D" id="2.80.10.50">
    <property type="match status" value="1"/>
</dbReference>
<dbReference type="Pfam" id="PF14200">
    <property type="entry name" value="RicinB_lectin_2"/>
    <property type="match status" value="1"/>
</dbReference>
<dbReference type="Pfam" id="PF14587">
    <property type="entry name" value="Glyco_hydr_30_2"/>
    <property type="match status" value="1"/>
</dbReference>
<sequence>MSERRATSPRRALAMAAVLAATASGLAALPQAASAAESDLTLTPNPAYAGGPFQGWGSSLVWMANATGAYPEELRDELIGKVFGDDGLNLNIARYNIGGGNASDVPAYLRPGGAVPGWWNPDAPLTDDSGEITSDFADRDRYRGAWTGENASDYDFSADAAQLAWVSAIKDQVDTWEAFSNSPPYFMTESGFVSGGTDAWADQIRQDSLGTFATYVKTVVQHVEDTQGISFDTIDPLNEPNTNYWGTTLGDDGWPTSASRQEGAHAGPALQAEVLKALAAELAESDTTTDAAISGPDETNPDRFVEDWNGWDAEARDVVSQLNVHTYGTSGRPLARDIAKRADKPLWMSEVEGNWGGDSWNPDAIENGLGIAQLVSDDLRELEPDAWVLWQPVEDLYNMEKVEKKNWGSIFIDFDCDANGDSARRIADGDADPSCQLRTNAKYNTLRNFTHYIEPGDQLVRVGDDDTTAAIDGDGSGATLVHTNESDQDRTITIDLSLFGDIDQGATVTPIVTTGSPASDPEANALRTGTAVTVGADGTATLTVPAKSVTTFVVTGVEGVAADAPALRDGASYTLTGVQSGHALTVVDDSTQLGSAREPELIGAQTWTASLIDDQPGTSRDRFALRAADGRALVADGDSTVLRDVDDATASADPSALWMMTSTNGSTFSLLNAGRGKVLDVGGSSTSTGASVGVWQSNGGANQQWKLDAARDEIAPYASFRPGQEWLDTNGEVIQAHGGQVVPSTDDDGRTIYYLYGEDRTNGYHSAPGVHVYTSYDLYNWEDRGVALRTLASTEQFDEPYFEALDGDYTQEQKDAVYRDLGTVPVEGVTPPIIERPKVIFNEQTGKWVMWAHMDGPSATSSAQYAKANAGVAVSDSPFGPFRYIDSYRLNYAPADADPPNHAPNNGGMARDMNLFVDDDGTGYIIYSSEENATMFISKLDDEYTDLATPADEAVLGVDYNRIFVNQSRESPAIFQHDERYFLITSGTTGWSPNPSRWASSTDLMGAWTEMGDPFPWWAQSNSWNSQPSSVIPVDPEQGKYIYMGDRWNGGTDLKNAQMVWLPISMGEGGDSLSVEVHDEWTLDQLDQWSAWDISAVPETIPVGGSFDVPVVTVTRNGVATEQPVTWSFSGSFDAPGIVTATGTLPEFGGRTFTRTIAVVPDGLRYAVNAGGQETADWKALRDAADEGDLQNTLADQSYGEDADTGASWGYVSEGSKSSGATDGTMFSTLRYAVEGRDIAYRFGDLEPGRYSVHVGYADPWDQWDDRGARVSVNGTVVEEDHDYVAADETRSYGDLTVGDAGEIELVLAPTRDADVQVSWIMVTLDEAVTPEAPEITISSDAVTAGDSVTVEVAGLEPEEDVSFALHSDPVDMGTVTADAAGAASLTWRVPANVPAGQHHIVMTRADGTEFRAALTVRAADPGTGPGTGQPGTGTGGSGGASSGTSGGGGLAATGLDGNVLTVTLALAALLLVGGGLAFAGRRRWRR</sequence>
<keyword evidence="5" id="KW-0472">Membrane</keyword>
<reference evidence="9" key="1">
    <citation type="submission" date="2024-06" db="EMBL/GenBank/DDBJ databases">
        <title>Draft genome sequence of Microbacterium sp. strain A8/3-1, isolated from Oxytropis tragacanthoides Fisch. ex DC. Root nodules in the Altai region of Russia.</title>
        <authorList>
            <person name="Sazanova A."/>
            <person name="Guro P."/>
            <person name="Kuznetsova I."/>
            <person name="Belimov A."/>
            <person name="Safronova V."/>
        </authorList>
    </citation>
    <scope>NUCLEOTIDE SEQUENCE</scope>
    <source>
        <strain evidence="9">A8/3-1</strain>
    </source>
</reference>
<evidence type="ECO:0000259" key="7">
    <source>
        <dbReference type="Pfam" id="PF14200"/>
    </source>
</evidence>
<dbReference type="CDD" id="cd00161">
    <property type="entry name" value="beta-trefoil_Ricin-like"/>
    <property type="match status" value="1"/>
</dbReference>
<dbReference type="GO" id="GO:0004553">
    <property type="term" value="F:hydrolase activity, hydrolyzing O-glycosyl compounds"/>
    <property type="evidence" value="ECO:0007669"/>
    <property type="project" value="InterPro"/>
</dbReference>
<dbReference type="InterPro" id="IPR039514">
    <property type="entry name" value="6GAL-like"/>
</dbReference>
<keyword evidence="5" id="KW-1133">Transmembrane helix</keyword>
<dbReference type="InterPro" id="IPR006311">
    <property type="entry name" value="TAT_signal"/>
</dbReference>
<evidence type="ECO:0000256" key="4">
    <source>
        <dbReference type="SAM" id="MobiDB-lite"/>
    </source>
</evidence>
<name>A0AAU7VT97_9MICO</name>
<feature type="chain" id="PRO_5043772949" evidence="6">
    <location>
        <begin position="36"/>
        <end position="1487"/>
    </location>
</feature>
<dbReference type="InterPro" id="IPR035992">
    <property type="entry name" value="Ricin_B-like_lectins"/>
</dbReference>
<dbReference type="InterPro" id="IPR013780">
    <property type="entry name" value="Glyco_hydro_b"/>
</dbReference>
<dbReference type="InterPro" id="IPR023296">
    <property type="entry name" value="Glyco_hydro_beta-prop_sf"/>
</dbReference>
<dbReference type="PANTHER" id="PTHR42767:SF1">
    <property type="entry name" value="ENDO-BETA-1,6-GALACTANASE-LIKE DOMAIN-CONTAINING PROTEIN"/>
    <property type="match status" value="1"/>
</dbReference>
<keyword evidence="5" id="KW-0812">Transmembrane</keyword>
<accession>A0AAU7VT97</accession>
<feature type="domain" description="Ricin B lectin" evidence="7">
    <location>
        <begin position="657"/>
        <end position="713"/>
    </location>
</feature>
<feature type="compositionally biased region" description="Gly residues" evidence="4">
    <location>
        <begin position="1424"/>
        <end position="1447"/>
    </location>
</feature>
<dbReference type="SUPFAM" id="SSF75005">
    <property type="entry name" value="Arabinanase/levansucrase/invertase"/>
    <property type="match status" value="1"/>
</dbReference>
<feature type="region of interest" description="Disordered" evidence="4">
    <location>
        <begin position="1418"/>
        <end position="1447"/>
    </location>
</feature>
<dbReference type="Pfam" id="PF04616">
    <property type="entry name" value="Glyco_hydro_43"/>
    <property type="match status" value="1"/>
</dbReference>
<evidence type="ECO:0000259" key="8">
    <source>
        <dbReference type="Pfam" id="PF14587"/>
    </source>
</evidence>
<dbReference type="Gene3D" id="3.20.20.80">
    <property type="entry name" value="Glycosidases"/>
    <property type="match status" value="1"/>
</dbReference>
<dbReference type="PROSITE" id="PS51318">
    <property type="entry name" value="TAT"/>
    <property type="match status" value="1"/>
</dbReference>
<comment type="similarity">
    <text evidence="1">Belongs to the glycosyl hydrolase 43 family.</text>
</comment>
<proteinExistence type="inferred from homology"/>
<dbReference type="InterPro" id="IPR017853">
    <property type="entry name" value="GH"/>
</dbReference>
<dbReference type="InterPro" id="IPR006710">
    <property type="entry name" value="Glyco_hydro_43"/>
</dbReference>
<dbReference type="SUPFAM" id="SSF51445">
    <property type="entry name" value="(Trans)glycosidases"/>
    <property type="match status" value="1"/>
</dbReference>
<organism evidence="9">
    <name type="scientific">Microbacterium sp. A8/3-1</name>
    <dbReference type="NCBI Taxonomy" id="3160749"/>
    <lineage>
        <taxon>Bacteria</taxon>
        <taxon>Bacillati</taxon>
        <taxon>Actinomycetota</taxon>
        <taxon>Actinomycetes</taxon>
        <taxon>Micrococcales</taxon>
        <taxon>Microbacteriaceae</taxon>
        <taxon>Microbacterium</taxon>
    </lineage>
</organism>
<keyword evidence="6" id="KW-0732">Signal</keyword>
<keyword evidence="2 9" id="KW-0378">Hydrolase</keyword>
<keyword evidence="3" id="KW-0326">Glycosidase</keyword>
<dbReference type="GO" id="GO:0005975">
    <property type="term" value="P:carbohydrate metabolic process"/>
    <property type="evidence" value="ECO:0007669"/>
    <property type="project" value="InterPro"/>
</dbReference>
<dbReference type="PROSITE" id="PS50231">
    <property type="entry name" value="RICIN_B_LECTIN"/>
    <property type="match status" value="1"/>
</dbReference>
<dbReference type="InterPro" id="IPR000772">
    <property type="entry name" value="Ricin_B_lectin"/>
</dbReference>
<dbReference type="PANTHER" id="PTHR42767">
    <property type="entry name" value="ENDO-BETA-1,6-GALACTANASE"/>
    <property type="match status" value="1"/>
</dbReference>
<dbReference type="EMBL" id="CP158357">
    <property type="protein sequence ID" value="XBX77424.1"/>
    <property type="molecule type" value="Genomic_DNA"/>
</dbReference>
<feature type="transmembrane region" description="Helical" evidence="5">
    <location>
        <begin position="1460"/>
        <end position="1480"/>
    </location>
</feature>
<evidence type="ECO:0000256" key="2">
    <source>
        <dbReference type="ARBA" id="ARBA00022801"/>
    </source>
</evidence>
<dbReference type="CDD" id="cd18825">
    <property type="entry name" value="GH43_CtGH43-like"/>
    <property type="match status" value="1"/>
</dbReference>
<evidence type="ECO:0000256" key="3">
    <source>
        <dbReference type="ARBA" id="ARBA00023295"/>
    </source>
</evidence>
<evidence type="ECO:0000313" key="9">
    <source>
        <dbReference type="EMBL" id="XBX77424.1"/>
    </source>
</evidence>
<dbReference type="Gene3D" id="2.60.40.1180">
    <property type="entry name" value="Golgi alpha-mannosidase II"/>
    <property type="match status" value="1"/>
</dbReference>
<dbReference type="InterPro" id="IPR039743">
    <property type="entry name" value="6GAL/EXGAL"/>
</dbReference>
<feature type="domain" description="Endo-beta-1,6-galactanase-like" evidence="8">
    <location>
        <begin position="139"/>
        <end position="294"/>
    </location>
</feature>
<feature type="signal peptide" evidence="6">
    <location>
        <begin position="1"/>
        <end position="35"/>
    </location>
</feature>